<evidence type="ECO:0000256" key="9">
    <source>
        <dbReference type="ARBA" id="ARBA00048689"/>
    </source>
</evidence>
<evidence type="ECO:0000256" key="6">
    <source>
        <dbReference type="ARBA" id="ARBA00022842"/>
    </source>
</evidence>
<accession>A0ABN2PAT3</accession>
<feature type="region of interest" description="Disordered" evidence="11">
    <location>
        <begin position="299"/>
        <end position="325"/>
    </location>
</feature>
<dbReference type="RefSeq" id="WP_344006147.1">
    <property type="nucleotide sequence ID" value="NZ_BAAAMY010000004.1"/>
</dbReference>
<comment type="caution">
    <text evidence="13">The sequence shown here is derived from an EMBL/GenBank/DDBJ whole genome shotgun (WGS) entry which is preliminary data.</text>
</comment>
<dbReference type="Proteomes" id="UP001501612">
    <property type="component" value="Unassembled WGS sequence"/>
</dbReference>
<evidence type="ECO:0000313" key="13">
    <source>
        <dbReference type="EMBL" id="GAA1916280.1"/>
    </source>
</evidence>
<keyword evidence="5" id="KW-0808">Transferase</keyword>
<comment type="similarity">
    <text evidence="3">Belongs to the glycosyltransferase 2 family.</text>
</comment>
<dbReference type="InterPro" id="IPR050256">
    <property type="entry name" value="Glycosyltransferase_2"/>
</dbReference>
<protein>
    <recommendedName>
        <fullName evidence="8">Glucosyl-3-phosphoglycerate synthase</fullName>
        <ecNumber evidence="7">2.4.1.266</ecNumber>
    </recommendedName>
</protein>
<evidence type="ECO:0000256" key="1">
    <source>
        <dbReference type="ARBA" id="ARBA00001936"/>
    </source>
</evidence>
<comment type="cofactor">
    <cofactor evidence="2">
        <name>Mg(2+)</name>
        <dbReference type="ChEBI" id="CHEBI:18420"/>
    </cofactor>
</comment>
<name>A0ABN2PAT3_9ACTN</name>
<keyword evidence="14" id="KW-1185">Reference proteome</keyword>
<feature type="domain" description="Glycosyltransferase 2-like" evidence="12">
    <location>
        <begin position="43"/>
        <end position="162"/>
    </location>
</feature>
<evidence type="ECO:0000256" key="7">
    <source>
        <dbReference type="ARBA" id="ARBA00039022"/>
    </source>
</evidence>
<proteinExistence type="inferred from homology"/>
<dbReference type="InterPro" id="IPR001173">
    <property type="entry name" value="Glyco_trans_2-like"/>
</dbReference>
<dbReference type="PANTHER" id="PTHR48090:SF10">
    <property type="entry name" value="GLUCOSYL-3-PHOSPHOGLYCERATE SYNTHASE"/>
    <property type="match status" value="1"/>
</dbReference>
<evidence type="ECO:0000256" key="4">
    <source>
        <dbReference type="ARBA" id="ARBA00022676"/>
    </source>
</evidence>
<evidence type="ECO:0000256" key="10">
    <source>
        <dbReference type="ARBA" id="ARBA00048997"/>
    </source>
</evidence>
<dbReference type="Gene3D" id="3.90.550.10">
    <property type="entry name" value="Spore Coat Polysaccharide Biosynthesis Protein SpsA, Chain A"/>
    <property type="match status" value="1"/>
</dbReference>
<sequence>MSGLRSGTAAAAGGDWFSSRTHRRGAVDPAAVLAAKGGRRVAVVLPARDEAATVGAVVTGVRRAWLEAVPLVDEVVVMDSDSVDDTGAVARAAGATVHRVRDVRPDLGGRPGKGEAIWKAQLAVDADVLVFVDADLTESAPDLVPALLAPLLADDTVALVKGFYDRPLRDGSPTAGEAHGGRVTELVARPLLTLLAPELADVVQPLAGEWAVRADHLASLSVPSGYGVDVAVLLDTVRAAGLDAVAQVDLGLRAHTHHGLADLGPMATQVMAAVLARRAHGPLPAEVCLRQFTRDAAGDPQPVERAVPLDERPPAAAVRAPERAS</sequence>
<reference evidence="13 14" key="1">
    <citation type="journal article" date="2019" name="Int. J. Syst. Evol. Microbiol.">
        <title>The Global Catalogue of Microorganisms (GCM) 10K type strain sequencing project: providing services to taxonomists for standard genome sequencing and annotation.</title>
        <authorList>
            <consortium name="The Broad Institute Genomics Platform"/>
            <consortium name="The Broad Institute Genome Sequencing Center for Infectious Disease"/>
            <person name="Wu L."/>
            <person name="Ma J."/>
        </authorList>
    </citation>
    <scope>NUCLEOTIDE SEQUENCE [LARGE SCALE GENOMIC DNA]</scope>
    <source>
        <strain evidence="13 14">JCM 14046</strain>
    </source>
</reference>
<dbReference type="EC" id="2.4.1.266" evidence="7"/>
<organism evidence="13 14">
    <name type="scientific">Nocardioides lentus</name>
    <dbReference type="NCBI Taxonomy" id="338077"/>
    <lineage>
        <taxon>Bacteria</taxon>
        <taxon>Bacillati</taxon>
        <taxon>Actinomycetota</taxon>
        <taxon>Actinomycetes</taxon>
        <taxon>Propionibacteriales</taxon>
        <taxon>Nocardioidaceae</taxon>
        <taxon>Nocardioides</taxon>
    </lineage>
</organism>
<gene>
    <name evidence="13" type="ORF">GCM10009737_17190</name>
</gene>
<dbReference type="EMBL" id="BAAAMY010000004">
    <property type="protein sequence ID" value="GAA1916280.1"/>
    <property type="molecule type" value="Genomic_DNA"/>
</dbReference>
<dbReference type="SUPFAM" id="SSF53448">
    <property type="entry name" value="Nucleotide-diphospho-sugar transferases"/>
    <property type="match status" value="1"/>
</dbReference>
<dbReference type="Pfam" id="PF00535">
    <property type="entry name" value="Glycos_transf_2"/>
    <property type="match status" value="1"/>
</dbReference>
<comment type="catalytic activity">
    <reaction evidence="10">
        <text>an NDP-alpha-D-glucose + (2R)-3-phosphoglycerate = (2R)-2-O-(alpha-D-glucopyranosyl)-3-phospho-glycerate + a ribonucleoside 5'-diphosphate + H(+)</text>
        <dbReference type="Rhea" id="RHEA:47244"/>
        <dbReference type="ChEBI" id="CHEBI:15378"/>
        <dbReference type="ChEBI" id="CHEBI:57930"/>
        <dbReference type="ChEBI" id="CHEBI:58272"/>
        <dbReference type="ChEBI" id="CHEBI:62600"/>
        <dbReference type="ChEBI" id="CHEBI:76533"/>
        <dbReference type="EC" id="2.4.1.266"/>
    </reaction>
    <physiologicalReaction direction="left-to-right" evidence="10">
        <dbReference type="Rhea" id="RHEA:47245"/>
    </physiologicalReaction>
</comment>
<evidence type="ECO:0000256" key="3">
    <source>
        <dbReference type="ARBA" id="ARBA00006739"/>
    </source>
</evidence>
<keyword evidence="6" id="KW-0460">Magnesium</keyword>
<comment type="catalytic activity">
    <reaction evidence="9">
        <text>(2R)-3-phosphoglycerate + UDP-alpha-D-glucose = (2R)-2-O-(alpha-D-glucopyranosyl)-3-phospho-glycerate + UDP + H(+)</text>
        <dbReference type="Rhea" id="RHEA:31319"/>
        <dbReference type="ChEBI" id="CHEBI:15378"/>
        <dbReference type="ChEBI" id="CHEBI:58223"/>
        <dbReference type="ChEBI" id="CHEBI:58272"/>
        <dbReference type="ChEBI" id="CHEBI:58885"/>
        <dbReference type="ChEBI" id="CHEBI:62600"/>
        <dbReference type="EC" id="2.4.1.266"/>
    </reaction>
    <physiologicalReaction direction="left-to-right" evidence="9">
        <dbReference type="Rhea" id="RHEA:31320"/>
    </physiologicalReaction>
</comment>
<dbReference type="PANTHER" id="PTHR48090">
    <property type="entry name" value="UNDECAPRENYL-PHOSPHATE 4-DEOXY-4-FORMAMIDO-L-ARABINOSE TRANSFERASE-RELATED"/>
    <property type="match status" value="1"/>
</dbReference>
<evidence type="ECO:0000256" key="5">
    <source>
        <dbReference type="ARBA" id="ARBA00022679"/>
    </source>
</evidence>
<evidence type="ECO:0000256" key="2">
    <source>
        <dbReference type="ARBA" id="ARBA00001946"/>
    </source>
</evidence>
<evidence type="ECO:0000256" key="11">
    <source>
        <dbReference type="SAM" id="MobiDB-lite"/>
    </source>
</evidence>
<comment type="cofactor">
    <cofactor evidence="1">
        <name>Mn(2+)</name>
        <dbReference type="ChEBI" id="CHEBI:29035"/>
    </cofactor>
</comment>
<evidence type="ECO:0000313" key="14">
    <source>
        <dbReference type="Proteomes" id="UP001501612"/>
    </source>
</evidence>
<dbReference type="InterPro" id="IPR029044">
    <property type="entry name" value="Nucleotide-diphossugar_trans"/>
</dbReference>
<keyword evidence="4" id="KW-0328">Glycosyltransferase</keyword>
<evidence type="ECO:0000259" key="12">
    <source>
        <dbReference type="Pfam" id="PF00535"/>
    </source>
</evidence>
<evidence type="ECO:0000256" key="8">
    <source>
        <dbReference type="ARBA" id="ARBA00040894"/>
    </source>
</evidence>
<dbReference type="NCBIfam" id="NF010496">
    <property type="entry name" value="PRK13915.1"/>
    <property type="match status" value="1"/>
</dbReference>